<evidence type="ECO:0000256" key="1">
    <source>
        <dbReference type="SAM" id="MobiDB-lite"/>
    </source>
</evidence>
<accession>K9FU09</accession>
<name>K9FU09_PEND1</name>
<gene>
    <name evidence="2" type="ORF">PDIP_53860</name>
</gene>
<feature type="region of interest" description="Disordered" evidence="1">
    <location>
        <begin position="1"/>
        <end position="24"/>
    </location>
</feature>
<organism evidence="2 3">
    <name type="scientific">Penicillium digitatum (strain Pd1 / CECT 20795)</name>
    <name type="common">Green mold</name>
    <dbReference type="NCBI Taxonomy" id="1170230"/>
    <lineage>
        <taxon>Eukaryota</taxon>
        <taxon>Fungi</taxon>
        <taxon>Dikarya</taxon>
        <taxon>Ascomycota</taxon>
        <taxon>Pezizomycotina</taxon>
        <taxon>Eurotiomycetes</taxon>
        <taxon>Eurotiomycetidae</taxon>
        <taxon>Eurotiales</taxon>
        <taxon>Aspergillaceae</taxon>
        <taxon>Penicillium</taxon>
    </lineage>
</organism>
<dbReference type="Proteomes" id="UP000009886">
    <property type="component" value="Unassembled WGS sequence"/>
</dbReference>
<evidence type="ECO:0008006" key="4">
    <source>
        <dbReference type="Google" id="ProtNLM"/>
    </source>
</evidence>
<reference evidence="3" key="1">
    <citation type="journal article" date="2012" name="BMC Genomics">
        <title>Genome sequence of the necrotrophic fungus Penicillium digitatum, the main postharvest pathogen of citrus.</title>
        <authorList>
            <person name="Marcet-Houben M."/>
            <person name="Ballester A.-R."/>
            <person name="de la Fuente B."/>
            <person name="Harries E."/>
            <person name="Marcos J.F."/>
            <person name="Gonzalez-Candelas L."/>
            <person name="Gabaldon T."/>
        </authorList>
    </citation>
    <scope>NUCLEOTIDE SEQUENCE [LARGE SCALE GENOMIC DNA]</scope>
    <source>
        <strain evidence="3">Pd1 / CECT 20795</strain>
    </source>
</reference>
<dbReference type="VEuPathDB" id="FungiDB:PDIP_53860"/>
<comment type="caution">
    <text evidence="2">The sequence shown here is derived from an EMBL/GenBank/DDBJ whole genome shotgun (WGS) entry which is preliminary data.</text>
</comment>
<protein>
    <recommendedName>
        <fullName evidence="4">Zn(2)-C6 fungal-type domain-containing protein</fullName>
    </recommendedName>
</protein>
<dbReference type="AlphaFoldDB" id="K9FU09"/>
<dbReference type="HOGENOM" id="CLU_2638816_0_0_1"/>
<evidence type="ECO:0000313" key="3">
    <source>
        <dbReference type="Proteomes" id="UP000009886"/>
    </source>
</evidence>
<dbReference type="EMBL" id="AKCU01000364">
    <property type="protein sequence ID" value="EKV11967.1"/>
    <property type="molecule type" value="Genomic_DNA"/>
</dbReference>
<dbReference type="OrthoDB" id="3598904at2759"/>
<sequence>MRRPGCRRCTSAGQSCPGYPQASPHSYPEIKIHSVLFKEPGSRADRELLYFYRCEAADSLPRLSDSVLWTNLILQRN</sequence>
<dbReference type="KEGG" id="pdp:PDIP_53860"/>
<proteinExistence type="predicted"/>
<evidence type="ECO:0000313" key="2">
    <source>
        <dbReference type="EMBL" id="EKV11967.1"/>
    </source>
</evidence>